<protein>
    <submittedName>
        <fullName evidence="1">Uncharacterized protein</fullName>
    </submittedName>
</protein>
<sequence length="253" mass="28338">MNNSSTNLKRVKTLGVAASIMRNSNRNKGENEFAKMKYMNITVITSNKPYGISDGSNPLFDGLEVPKFNLKKGSVHNGHIQQELTDPFCFVKIGTGRCQDGYTKEVDGQDSVKVLVATKAKPNKEKKSLHDREFFISFLNQAIKGLVDEFRIPKREDTKSVEFLPSWRFANGMFALDGPNWKIISPIAWGCTGHWMVYGRNSLWSGPKQDLQRSETEDTCMVEKKIPQNANGTKARATVAFSAISLIVPSSWL</sequence>
<keyword evidence="2" id="KW-1185">Reference proteome</keyword>
<dbReference type="Gramene" id="Psat01G0411000-T1">
    <property type="protein sequence ID" value="KAI5446130.1"/>
    <property type="gene ID" value="KIW84_014110"/>
</dbReference>
<reference evidence="1 2" key="1">
    <citation type="journal article" date="2022" name="Nat. Genet.">
        <title>Improved pea reference genome and pan-genome highlight genomic features and evolutionary characteristics.</title>
        <authorList>
            <person name="Yang T."/>
            <person name="Liu R."/>
            <person name="Luo Y."/>
            <person name="Hu S."/>
            <person name="Wang D."/>
            <person name="Wang C."/>
            <person name="Pandey M.K."/>
            <person name="Ge S."/>
            <person name="Xu Q."/>
            <person name="Li N."/>
            <person name="Li G."/>
            <person name="Huang Y."/>
            <person name="Saxena R.K."/>
            <person name="Ji Y."/>
            <person name="Li M."/>
            <person name="Yan X."/>
            <person name="He Y."/>
            <person name="Liu Y."/>
            <person name="Wang X."/>
            <person name="Xiang C."/>
            <person name="Varshney R.K."/>
            <person name="Ding H."/>
            <person name="Gao S."/>
            <person name="Zong X."/>
        </authorList>
    </citation>
    <scope>NUCLEOTIDE SEQUENCE [LARGE SCALE GENOMIC DNA]</scope>
    <source>
        <strain evidence="1 2">cv. Zhongwan 6</strain>
    </source>
</reference>
<evidence type="ECO:0000313" key="2">
    <source>
        <dbReference type="Proteomes" id="UP001058974"/>
    </source>
</evidence>
<dbReference type="Proteomes" id="UP001058974">
    <property type="component" value="Chromosome 1"/>
</dbReference>
<dbReference type="PANTHER" id="PTHR46692">
    <property type="entry name" value="INOSINE-URIDINE PREFERRING NUCLEOSIDE HYDROLASE FAMILY PROTEIN"/>
    <property type="match status" value="1"/>
</dbReference>
<dbReference type="EMBL" id="JAMSHJ010000001">
    <property type="protein sequence ID" value="KAI5446130.1"/>
    <property type="molecule type" value="Genomic_DNA"/>
</dbReference>
<name>A0A9D5GYP3_PEA</name>
<dbReference type="AlphaFoldDB" id="A0A9D5GYP3"/>
<gene>
    <name evidence="1" type="ORF">KIW84_014110</name>
</gene>
<accession>A0A9D5GYP3</accession>
<proteinExistence type="predicted"/>
<dbReference type="PANTHER" id="PTHR46692:SF4">
    <property type="entry name" value="INOSINE-URIDINE PREFERRING NUCLEOSIDE HYDROLASE"/>
    <property type="match status" value="1"/>
</dbReference>
<organism evidence="1 2">
    <name type="scientific">Pisum sativum</name>
    <name type="common">Garden pea</name>
    <name type="synonym">Lathyrus oleraceus</name>
    <dbReference type="NCBI Taxonomy" id="3888"/>
    <lineage>
        <taxon>Eukaryota</taxon>
        <taxon>Viridiplantae</taxon>
        <taxon>Streptophyta</taxon>
        <taxon>Embryophyta</taxon>
        <taxon>Tracheophyta</taxon>
        <taxon>Spermatophyta</taxon>
        <taxon>Magnoliopsida</taxon>
        <taxon>eudicotyledons</taxon>
        <taxon>Gunneridae</taxon>
        <taxon>Pentapetalae</taxon>
        <taxon>rosids</taxon>
        <taxon>fabids</taxon>
        <taxon>Fabales</taxon>
        <taxon>Fabaceae</taxon>
        <taxon>Papilionoideae</taxon>
        <taxon>50 kb inversion clade</taxon>
        <taxon>NPAAA clade</taxon>
        <taxon>Hologalegina</taxon>
        <taxon>IRL clade</taxon>
        <taxon>Fabeae</taxon>
        <taxon>Lathyrus</taxon>
    </lineage>
</organism>
<comment type="caution">
    <text evidence="1">The sequence shown here is derived from an EMBL/GenBank/DDBJ whole genome shotgun (WGS) entry which is preliminary data.</text>
</comment>
<evidence type="ECO:0000313" key="1">
    <source>
        <dbReference type="EMBL" id="KAI5446130.1"/>
    </source>
</evidence>